<keyword evidence="3" id="KW-0378">Hydrolase</keyword>
<evidence type="ECO:0000313" key="5">
    <source>
        <dbReference type="EMBL" id="OON15627.1"/>
    </source>
</evidence>
<dbReference type="InterPro" id="IPR001461">
    <property type="entry name" value="Aspartic_peptidase_A1"/>
</dbReference>
<dbReference type="InterPro" id="IPR021109">
    <property type="entry name" value="Peptidase_aspartic_dom_sf"/>
</dbReference>
<keyword evidence="6" id="KW-1185">Reference proteome</keyword>
<dbReference type="PANTHER" id="PTHR47966">
    <property type="entry name" value="BETA-SITE APP-CLEAVING ENZYME, ISOFORM A-RELATED"/>
    <property type="match status" value="1"/>
</dbReference>
<accession>A0A1S8WMH9</accession>
<dbReference type="AlphaFoldDB" id="A0A1S8WMH9"/>
<dbReference type="InterPro" id="IPR001969">
    <property type="entry name" value="Aspartic_peptidase_AS"/>
</dbReference>
<dbReference type="Gene3D" id="2.40.70.10">
    <property type="entry name" value="Acid Proteases"/>
    <property type="match status" value="2"/>
</dbReference>
<dbReference type="GO" id="GO:0004190">
    <property type="term" value="F:aspartic-type endopeptidase activity"/>
    <property type="evidence" value="ECO:0007669"/>
    <property type="project" value="UniProtKB-KW"/>
</dbReference>
<dbReference type="PANTHER" id="PTHR47966:SF51">
    <property type="entry name" value="BETA-SITE APP-CLEAVING ENZYME, ISOFORM A-RELATED"/>
    <property type="match status" value="1"/>
</dbReference>
<proteinExistence type="inferred from homology"/>
<evidence type="ECO:0000259" key="4">
    <source>
        <dbReference type="PROSITE" id="PS51767"/>
    </source>
</evidence>
<dbReference type="CDD" id="cd05471">
    <property type="entry name" value="pepsin_like"/>
    <property type="match status" value="1"/>
</dbReference>
<dbReference type="Pfam" id="PF00026">
    <property type="entry name" value="Asp"/>
    <property type="match status" value="1"/>
</dbReference>
<feature type="domain" description="Peptidase A1" evidence="4">
    <location>
        <begin position="32"/>
        <end position="335"/>
    </location>
</feature>
<keyword evidence="3" id="KW-0064">Aspartyl protease</keyword>
<organism evidence="5 6">
    <name type="scientific">Opisthorchis viverrini</name>
    <name type="common">Southeast Asian liver fluke</name>
    <dbReference type="NCBI Taxonomy" id="6198"/>
    <lineage>
        <taxon>Eukaryota</taxon>
        <taxon>Metazoa</taxon>
        <taxon>Spiralia</taxon>
        <taxon>Lophotrochozoa</taxon>
        <taxon>Platyhelminthes</taxon>
        <taxon>Trematoda</taxon>
        <taxon>Digenea</taxon>
        <taxon>Opisthorchiida</taxon>
        <taxon>Opisthorchiata</taxon>
        <taxon>Opisthorchiidae</taxon>
        <taxon>Opisthorchis</taxon>
    </lineage>
</organism>
<keyword evidence="3 5" id="KW-0645">Protease</keyword>
<evidence type="ECO:0000256" key="1">
    <source>
        <dbReference type="ARBA" id="ARBA00007447"/>
    </source>
</evidence>
<name>A0A1S8WMH9_OPIVI</name>
<dbReference type="PROSITE" id="PS00141">
    <property type="entry name" value="ASP_PROTEASE"/>
    <property type="match status" value="1"/>
</dbReference>
<evidence type="ECO:0000256" key="2">
    <source>
        <dbReference type="PIRSR" id="PIRSR601461-2"/>
    </source>
</evidence>
<evidence type="ECO:0000313" key="6">
    <source>
        <dbReference type="Proteomes" id="UP000243686"/>
    </source>
</evidence>
<dbReference type="SUPFAM" id="SSF50630">
    <property type="entry name" value="Acid proteases"/>
    <property type="match status" value="1"/>
</dbReference>
<dbReference type="InterPro" id="IPR033121">
    <property type="entry name" value="PEPTIDASE_A1"/>
</dbReference>
<reference evidence="5 6" key="1">
    <citation type="submission" date="2015-03" db="EMBL/GenBank/DDBJ databases">
        <title>Draft genome of the nematode, Opisthorchis viverrini.</title>
        <authorList>
            <person name="Mitreva M."/>
        </authorList>
    </citation>
    <scope>NUCLEOTIDE SEQUENCE [LARGE SCALE GENOMIC DNA]</scope>
    <source>
        <strain evidence="5">Khon Kaen</strain>
    </source>
</reference>
<protein>
    <submittedName>
        <fullName evidence="5">Eukaryotic aspartyl protease</fullName>
    </submittedName>
</protein>
<dbReference type="Proteomes" id="UP000243686">
    <property type="component" value="Unassembled WGS sequence"/>
</dbReference>
<gene>
    <name evidence="5" type="ORF">X801_08566</name>
</gene>
<dbReference type="GO" id="GO:0006508">
    <property type="term" value="P:proteolysis"/>
    <property type="evidence" value="ECO:0007669"/>
    <property type="project" value="UniProtKB-KW"/>
</dbReference>
<feature type="disulfide bond" evidence="2">
    <location>
        <begin position="259"/>
        <end position="296"/>
    </location>
</feature>
<dbReference type="InterPro" id="IPR034164">
    <property type="entry name" value="Pepsin-like_dom"/>
</dbReference>
<sequence length="344" mass="38975">MICGISEESGTLERDQRAMFRIPLHPWGQVQYLCTITIEQTAFRMLLDTGSPSLWVPSDLVDKNRWVGKNVLPVEQAPSLRVSQEFFYQLYGMGHVAGVKATVDMNLGGMLIRDVPFGMVMGGEKGVYDNPFDGVIGLGRRSICPENTNPVHHFFHQQGLVSRKFGFEFQDDGSSFMMGDNVEQVLFHRVTYINVVDGPFWETRVSWIFISNTGFYTEEQRMMFDTGTNSIELPGDTHMAINQVLGIVEVMDGAYVFDCELLPSLPPVTFQVQRKKFQIFSSQYTRQTTIDGDTRCFTRFHNVSPKCPVDIILGMSFLHSFQLIFDDEAGRVGFVPREGRSSIL</sequence>
<keyword evidence="2" id="KW-1015">Disulfide bond</keyword>
<dbReference type="EMBL" id="KV903194">
    <property type="protein sequence ID" value="OON15627.1"/>
    <property type="molecule type" value="Genomic_DNA"/>
</dbReference>
<dbReference type="PRINTS" id="PR00792">
    <property type="entry name" value="PEPSIN"/>
</dbReference>
<evidence type="ECO:0000256" key="3">
    <source>
        <dbReference type="RuleBase" id="RU000454"/>
    </source>
</evidence>
<comment type="similarity">
    <text evidence="1 3">Belongs to the peptidase A1 family.</text>
</comment>
<dbReference type="PROSITE" id="PS51767">
    <property type="entry name" value="PEPTIDASE_A1"/>
    <property type="match status" value="1"/>
</dbReference>